<dbReference type="InterPro" id="IPR036291">
    <property type="entry name" value="NAD(P)-bd_dom_sf"/>
</dbReference>
<dbReference type="Pfam" id="PF00106">
    <property type="entry name" value="adh_short"/>
    <property type="match status" value="1"/>
</dbReference>
<dbReference type="Gene3D" id="3.40.50.720">
    <property type="entry name" value="NAD(P)-binding Rossmann-like Domain"/>
    <property type="match status" value="1"/>
</dbReference>
<dbReference type="EC" id="1.1.1.-" evidence="3"/>
<evidence type="ECO:0000256" key="1">
    <source>
        <dbReference type="ARBA" id="ARBA00023002"/>
    </source>
</evidence>
<dbReference type="PRINTS" id="PR00081">
    <property type="entry name" value="GDHRDH"/>
</dbReference>
<name>A0A5C6CM24_9BACT</name>
<dbReference type="Proteomes" id="UP000316304">
    <property type="component" value="Unassembled WGS sequence"/>
</dbReference>
<evidence type="ECO:0000313" key="4">
    <source>
        <dbReference type="Proteomes" id="UP000316304"/>
    </source>
</evidence>
<dbReference type="GO" id="GO:0016491">
    <property type="term" value="F:oxidoreductase activity"/>
    <property type="evidence" value="ECO:0007669"/>
    <property type="project" value="UniProtKB-KW"/>
</dbReference>
<dbReference type="InterPro" id="IPR020904">
    <property type="entry name" value="Sc_DH/Rdtase_CS"/>
</dbReference>
<dbReference type="PROSITE" id="PS00061">
    <property type="entry name" value="ADH_SHORT"/>
    <property type="match status" value="1"/>
</dbReference>
<evidence type="ECO:0000259" key="2">
    <source>
        <dbReference type="SMART" id="SM00822"/>
    </source>
</evidence>
<evidence type="ECO:0000313" key="3">
    <source>
        <dbReference type="EMBL" id="TWU25402.1"/>
    </source>
</evidence>
<dbReference type="AlphaFoldDB" id="A0A5C6CM24"/>
<proteinExistence type="predicted"/>
<dbReference type="RefSeq" id="WP_146594022.1">
    <property type="nucleotide sequence ID" value="NZ_SJPT01000002.1"/>
</dbReference>
<organism evidence="3 4">
    <name type="scientific">Novipirellula galeiformis</name>
    <dbReference type="NCBI Taxonomy" id="2528004"/>
    <lineage>
        <taxon>Bacteria</taxon>
        <taxon>Pseudomonadati</taxon>
        <taxon>Planctomycetota</taxon>
        <taxon>Planctomycetia</taxon>
        <taxon>Pirellulales</taxon>
        <taxon>Pirellulaceae</taxon>
        <taxon>Novipirellula</taxon>
    </lineage>
</organism>
<dbReference type="InterPro" id="IPR057326">
    <property type="entry name" value="KR_dom"/>
</dbReference>
<protein>
    <submittedName>
        <fullName evidence="3">2,5-dichloro-2,5-cyclohexadiene-1,4-diol dehydrogenase</fullName>
        <ecNumber evidence="3">1.1.1.-</ecNumber>
    </submittedName>
</protein>
<dbReference type="OrthoDB" id="266183at2"/>
<feature type="domain" description="Ketoreductase" evidence="2">
    <location>
        <begin position="6"/>
        <end position="195"/>
    </location>
</feature>
<keyword evidence="4" id="KW-1185">Reference proteome</keyword>
<sequence length="254" mass="26791">MQIDQSHLLVTGGSSGLGAACVRSLARQGARVTVADLASPREEVQKELGDRVLYVRTDVTSEADMQAAITAGEAAFGSLRGVVACAGVLHAERLLPREGVASLDAFRRAVDINLNGTFNTMRLAAEAISRSEPDTDGERGVMVMTSSVAAFEGQVGQAAYAASKGAVASLTLPLARELSQHGIRVVSIAPGIFDTPMMQAAPDKVRQSLIDQTLFPKRLGEPDDFASLVTHVFNNAMLNGCTLRLDGAVRMGPR</sequence>
<dbReference type="EMBL" id="SJPT01000002">
    <property type="protein sequence ID" value="TWU25402.1"/>
    <property type="molecule type" value="Genomic_DNA"/>
</dbReference>
<gene>
    <name evidence="3" type="primary">linC</name>
    <name evidence="3" type="ORF">Pla52o_17030</name>
</gene>
<reference evidence="3 4" key="1">
    <citation type="submission" date="2019-02" db="EMBL/GenBank/DDBJ databases">
        <title>Deep-cultivation of Planctomycetes and their phenomic and genomic characterization uncovers novel biology.</title>
        <authorList>
            <person name="Wiegand S."/>
            <person name="Jogler M."/>
            <person name="Boedeker C."/>
            <person name="Pinto D."/>
            <person name="Vollmers J."/>
            <person name="Rivas-Marin E."/>
            <person name="Kohn T."/>
            <person name="Peeters S.H."/>
            <person name="Heuer A."/>
            <person name="Rast P."/>
            <person name="Oberbeckmann S."/>
            <person name="Bunk B."/>
            <person name="Jeske O."/>
            <person name="Meyerdierks A."/>
            <person name="Storesund J.E."/>
            <person name="Kallscheuer N."/>
            <person name="Luecker S."/>
            <person name="Lage O.M."/>
            <person name="Pohl T."/>
            <person name="Merkel B.J."/>
            <person name="Hornburger P."/>
            <person name="Mueller R.-W."/>
            <person name="Bruemmer F."/>
            <person name="Labrenz M."/>
            <person name="Spormann A.M."/>
            <person name="Op Den Camp H."/>
            <person name="Overmann J."/>
            <person name="Amann R."/>
            <person name="Jetten M.S.M."/>
            <person name="Mascher T."/>
            <person name="Medema M.H."/>
            <person name="Devos D.P."/>
            <person name="Kaster A.-K."/>
            <person name="Ovreas L."/>
            <person name="Rohde M."/>
            <person name="Galperin M.Y."/>
            <person name="Jogler C."/>
        </authorList>
    </citation>
    <scope>NUCLEOTIDE SEQUENCE [LARGE SCALE GENOMIC DNA]</scope>
    <source>
        <strain evidence="3 4">Pla52o</strain>
    </source>
</reference>
<dbReference type="PANTHER" id="PTHR43658:SF8">
    <property type="entry name" value="17-BETA-HYDROXYSTEROID DEHYDROGENASE 14-RELATED"/>
    <property type="match status" value="1"/>
</dbReference>
<dbReference type="SUPFAM" id="SSF51735">
    <property type="entry name" value="NAD(P)-binding Rossmann-fold domains"/>
    <property type="match status" value="1"/>
</dbReference>
<dbReference type="PANTHER" id="PTHR43658">
    <property type="entry name" value="SHORT-CHAIN DEHYDROGENASE/REDUCTASE"/>
    <property type="match status" value="1"/>
</dbReference>
<keyword evidence="1 3" id="KW-0560">Oxidoreductase</keyword>
<dbReference type="InterPro" id="IPR002347">
    <property type="entry name" value="SDR_fam"/>
</dbReference>
<accession>A0A5C6CM24</accession>
<comment type="caution">
    <text evidence="3">The sequence shown here is derived from an EMBL/GenBank/DDBJ whole genome shotgun (WGS) entry which is preliminary data.</text>
</comment>
<dbReference type="SMART" id="SM00822">
    <property type="entry name" value="PKS_KR"/>
    <property type="match status" value="1"/>
</dbReference>